<keyword evidence="1" id="KW-0812">Transmembrane</keyword>
<dbReference type="InterPro" id="IPR032675">
    <property type="entry name" value="LRR_dom_sf"/>
</dbReference>
<proteinExistence type="predicted"/>
<evidence type="ECO:0000313" key="2">
    <source>
        <dbReference type="EMBL" id="RIB24379.1"/>
    </source>
</evidence>
<dbReference type="Gene3D" id="3.80.10.10">
    <property type="entry name" value="Ribonuclease Inhibitor"/>
    <property type="match status" value="1"/>
</dbReference>
<sequence>MVNGQQYIEANYPNATRANITELDLSNKNLEGVVTLSGFTTLLKLNLSFNMITSTHLFLPSIQQVDISHNLLTSTHVFTSSTLQKLNCSFNKISSYVTNAPSLTHFDSSNNLLSVLSISSNILTELNCSNNPITLLPLNITSKLTSFDCMGIQFSKTNTAITFLPFSPTSANSYNTNSPTSSNSFNTISTASSNSFNSLNLVLGLGIPLFLSTLGWIALGIIFFYKHKFKKVLLISGDSH</sequence>
<dbReference type="EMBL" id="QKWP01000219">
    <property type="protein sequence ID" value="RIB24379.1"/>
    <property type="molecule type" value="Genomic_DNA"/>
</dbReference>
<reference evidence="2 3" key="1">
    <citation type="submission" date="2018-06" db="EMBL/GenBank/DDBJ databases">
        <title>Comparative genomics reveals the genomic features of Rhizophagus irregularis, R. cerebriforme, R. diaphanum and Gigaspora rosea, and their symbiotic lifestyle signature.</title>
        <authorList>
            <person name="Morin E."/>
            <person name="San Clemente H."/>
            <person name="Chen E.C.H."/>
            <person name="De La Providencia I."/>
            <person name="Hainaut M."/>
            <person name="Kuo A."/>
            <person name="Kohler A."/>
            <person name="Murat C."/>
            <person name="Tang N."/>
            <person name="Roy S."/>
            <person name="Loubradou J."/>
            <person name="Henrissat B."/>
            <person name="Grigoriev I.V."/>
            <person name="Corradi N."/>
            <person name="Roux C."/>
            <person name="Martin F.M."/>
        </authorList>
    </citation>
    <scope>NUCLEOTIDE SEQUENCE [LARGE SCALE GENOMIC DNA]</scope>
    <source>
        <strain evidence="2 3">DAOM 194757</strain>
    </source>
</reference>
<protein>
    <submittedName>
        <fullName evidence="2">Uncharacterized protein</fullName>
    </submittedName>
</protein>
<dbReference type="SUPFAM" id="SSF52058">
    <property type="entry name" value="L domain-like"/>
    <property type="match status" value="1"/>
</dbReference>
<keyword evidence="1" id="KW-1133">Transmembrane helix</keyword>
<gene>
    <name evidence="2" type="ORF">C2G38_2070104</name>
</gene>
<dbReference type="Proteomes" id="UP000266673">
    <property type="component" value="Unassembled WGS sequence"/>
</dbReference>
<evidence type="ECO:0000256" key="1">
    <source>
        <dbReference type="SAM" id="Phobius"/>
    </source>
</evidence>
<keyword evidence="1" id="KW-0472">Membrane</keyword>
<name>A0A397VTR0_9GLOM</name>
<dbReference type="AlphaFoldDB" id="A0A397VTR0"/>
<evidence type="ECO:0000313" key="3">
    <source>
        <dbReference type="Proteomes" id="UP000266673"/>
    </source>
</evidence>
<feature type="transmembrane region" description="Helical" evidence="1">
    <location>
        <begin position="201"/>
        <end position="225"/>
    </location>
</feature>
<dbReference type="OrthoDB" id="204638at2759"/>
<organism evidence="2 3">
    <name type="scientific">Gigaspora rosea</name>
    <dbReference type="NCBI Taxonomy" id="44941"/>
    <lineage>
        <taxon>Eukaryota</taxon>
        <taxon>Fungi</taxon>
        <taxon>Fungi incertae sedis</taxon>
        <taxon>Mucoromycota</taxon>
        <taxon>Glomeromycotina</taxon>
        <taxon>Glomeromycetes</taxon>
        <taxon>Diversisporales</taxon>
        <taxon>Gigasporaceae</taxon>
        <taxon>Gigaspora</taxon>
    </lineage>
</organism>
<comment type="caution">
    <text evidence="2">The sequence shown here is derived from an EMBL/GenBank/DDBJ whole genome shotgun (WGS) entry which is preliminary data.</text>
</comment>
<accession>A0A397VTR0</accession>
<keyword evidence="3" id="KW-1185">Reference proteome</keyword>